<dbReference type="Pfam" id="PF00484">
    <property type="entry name" value="Pro_CA"/>
    <property type="match status" value="1"/>
</dbReference>
<evidence type="ECO:0000256" key="5">
    <source>
        <dbReference type="ARBA" id="ARBA00048348"/>
    </source>
</evidence>
<evidence type="ECO:0000313" key="8">
    <source>
        <dbReference type="EnsemblPlants" id="LPERR09G09530.1"/>
    </source>
</evidence>
<dbReference type="STRING" id="77586.A0A0D9XEL3"/>
<dbReference type="GO" id="GO:0008270">
    <property type="term" value="F:zinc ion binding"/>
    <property type="evidence" value="ECO:0007669"/>
    <property type="project" value="UniProtKB-UniRule"/>
</dbReference>
<reference evidence="9" key="2">
    <citation type="submission" date="2013-12" db="EMBL/GenBank/DDBJ databases">
        <authorList>
            <person name="Yu Y."/>
            <person name="Lee S."/>
            <person name="de Baynast K."/>
            <person name="Wissotski M."/>
            <person name="Liu L."/>
            <person name="Talag J."/>
            <person name="Goicoechea J."/>
            <person name="Angelova A."/>
            <person name="Jetty R."/>
            <person name="Kudrna D."/>
            <person name="Golser W."/>
            <person name="Rivera L."/>
            <person name="Zhang J."/>
            <person name="Wing R."/>
        </authorList>
    </citation>
    <scope>NUCLEOTIDE SEQUENCE</scope>
</reference>
<dbReference type="InterPro" id="IPR001765">
    <property type="entry name" value="Carbonic_anhydrase"/>
</dbReference>
<dbReference type="AlphaFoldDB" id="A0A0D9XEL3"/>
<evidence type="ECO:0000256" key="4">
    <source>
        <dbReference type="ARBA" id="ARBA00023239"/>
    </source>
</evidence>
<comment type="cofactor">
    <cofactor evidence="6">
        <name>Zn(2+)</name>
        <dbReference type="ChEBI" id="CHEBI:29105"/>
    </cofactor>
    <text evidence="6">Binds 1 zinc ion per subunit.</text>
</comment>
<dbReference type="eggNOG" id="KOG1578">
    <property type="taxonomic scope" value="Eukaryota"/>
</dbReference>
<evidence type="ECO:0000256" key="3">
    <source>
        <dbReference type="ARBA" id="ARBA00022833"/>
    </source>
</evidence>
<dbReference type="GO" id="GO:0015976">
    <property type="term" value="P:carbon utilization"/>
    <property type="evidence" value="ECO:0007669"/>
    <property type="project" value="InterPro"/>
</dbReference>
<accession>A0A0D9XEL3</accession>
<reference evidence="8" key="3">
    <citation type="submission" date="2015-04" db="UniProtKB">
        <authorList>
            <consortium name="EnsemblPlants"/>
        </authorList>
    </citation>
    <scope>IDENTIFICATION</scope>
</reference>
<feature type="binding site" evidence="6">
    <location>
        <position position="186"/>
    </location>
    <ligand>
        <name>Zn(2+)</name>
        <dbReference type="ChEBI" id="CHEBI:29105"/>
    </ligand>
</feature>
<dbReference type="InterPro" id="IPR036874">
    <property type="entry name" value="Carbonic_anhydrase_sf"/>
</dbReference>
<dbReference type="PANTHER" id="PTHR11002:SF12">
    <property type="entry name" value="CARBONIC ANHYDRASE"/>
    <property type="match status" value="1"/>
</dbReference>
<dbReference type="EnsemblPlants" id="LPERR09G09530.1">
    <property type="protein sequence ID" value="LPERR09G09530.1"/>
    <property type="gene ID" value="LPERR09G09530"/>
</dbReference>
<comment type="function">
    <text evidence="7">Reversible hydration of carbon dioxide.</text>
</comment>
<dbReference type="HOGENOM" id="CLU_053879_0_0_1"/>
<feature type="binding site" evidence="6">
    <location>
        <position position="183"/>
    </location>
    <ligand>
        <name>Zn(2+)</name>
        <dbReference type="ChEBI" id="CHEBI:29105"/>
    </ligand>
</feature>
<dbReference type="PROSITE" id="PS00704">
    <property type="entry name" value="PROK_CO2_ANHYDRASE_1"/>
    <property type="match status" value="1"/>
</dbReference>
<evidence type="ECO:0000256" key="7">
    <source>
        <dbReference type="RuleBase" id="RU003956"/>
    </source>
</evidence>
<dbReference type="SMART" id="SM00947">
    <property type="entry name" value="Pro_CA"/>
    <property type="match status" value="1"/>
</dbReference>
<sequence>MAPSLLRPASLGLHLAPPCAGDAVADPGRSRSAVPIGGSRPLSFSLRVGGSSRREFPCTTMASRDHSGLTRQLLDFQHGTIDEIDGGHDPFKELKARFMDFKQRNCVGNFSNYQNLAQQQTPKFMVVACADSRVCPSSVLGFQPGEAFTVRNVANLVPPYQHGASETSAALEFAVENVLVVGHSRCGGIQALMSMKSKQDDLQSRSFIRDWVSIAKSARLSTEAAAGNLNFELLCRHCEKVIVIFTVMHSCYYLCSFLPCILKSVP</sequence>
<evidence type="ECO:0000256" key="6">
    <source>
        <dbReference type="PIRSR" id="PIRSR601765-1"/>
    </source>
</evidence>
<feature type="binding site" evidence="6">
    <location>
        <position position="131"/>
    </location>
    <ligand>
        <name>Zn(2+)</name>
        <dbReference type="ChEBI" id="CHEBI:29105"/>
    </ligand>
</feature>
<comment type="similarity">
    <text evidence="1 7">Belongs to the beta-class carbonic anhydrase family.</text>
</comment>
<proteinExistence type="inferred from homology"/>
<dbReference type="SUPFAM" id="SSF53056">
    <property type="entry name" value="beta-carbonic anhydrase, cab"/>
    <property type="match status" value="1"/>
</dbReference>
<dbReference type="InterPro" id="IPR015892">
    <property type="entry name" value="Carbonic_anhydrase_CS"/>
</dbReference>
<dbReference type="Proteomes" id="UP000032180">
    <property type="component" value="Chromosome 9"/>
</dbReference>
<evidence type="ECO:0000256" key="1">
    <source>
        <dbReference type="ARBA" id="ARBA00006217"/>
    </source>
</evidence>
<dbReference type="GO" id="GO:0004089">
    <property type="term" value="F:carbonate dehydratase activity"/>
    <property type="evidence" value="ECO:0007669"/>
    <property type="project" value="UniProtKB-UniRule"/>
</dbReference>
<keyword evidence="9" id="KW-1185">Reference proteome</keyword>
<dbReference type="Gene3D" id="3.40.1050.10">
    <property type="entry name" value="Carbonic anhydrase"/>
    <property type="match status" value="1"/>
</dbReference>
<keyword evidence="3 6" id="KW-0862">Zinc</keyword>
<dbReference type="Gramene" id="LPERR09G09530.1">
    <property type="protein sequence ID" value="LPERR09G09530.1"/>
    <property type="gene ID" value="LPERR09G09530"/>
</dbReference>
<comment type="catalytic activity">
    <reaction evidence="5 7">
        <text>hydrogencarbonate + H(+) = CO2 + H2O</text>
        <dbReference type="Rhea" id="RHEA:10748"/>
        <dbReference type="ChEBI" id="CHEBI:15377"/>
        <dbReference type="ChEBI" id="CHEBI:15378"/>
        <dbReference type="ChEBI" id="CHEBI:16526"/>
        <dbReference type="ChEBI" id="CHEBI:17544"/>
        <dbReference type="EC" id="4.2.1.1"/>
    </reaction>
</comment>
<protein>
    <recommendedName>
        <fullName evidence="2 7">Carbonic anhydrase</fullName>
        <ecNumber evidence="2 7">4.2.1.1</ecNumber>
    </recommendedName>
    <alternativeName>
        <fullName evidence="7">Carbonate dehydratase</fullName>
    </alternativeName>
</protein>
<keyword evidence="4 7" id="KW-0456">Lyase</keyword>
<name>A0A0D9XEL3_9ORYZ</name>
<organism evidence="8 9">
    <name type="scientific">Leersia perrieri</name>
    <dbReference type="NCBI Taxonomy" id="77586"/>
    <lineage>
        <taxon>Eukaryota</taxon>
        <taxon>Viridiplantae</taxon>
        <taxon>Streptophyta</taxon>
        <taxon>Embryophyta</taxon>
        <taxon>Tracheophyta</taxon>
        <taxon>Spermatophyta</taxon>
        <taxon>Magnoliopsida</taxon>
        <taxon>Liliopsida</taxon>
        <taxon>Poales</taxon>
        <taxon>Poaceae</taxon>
        <taxon>BOP clade</taxon>
        <taxon>Oryzoideae</taxon>
        <taxon>Oryzeae</taxon>
        <taxon>Oryzinae</taxon>
        <taxon>Leersia</taxon>
    </lineage>
</organism>
<evidence type="ECO:0000313" key="9">
    <source>
        <dbReference type="Proteomes" id="UP000032180"/>
    </source>
</evidence>
<reference evidence="8 9" key="1">
    <citation type="submission" date="2012-08" db="EMBL/GenBank/DDBJ databases">
        <title>Oryza genome evolution.</title>
        <authorList>
            <person name="Wing R.A."/>
        </authorList>
    </citation>
    <scope>NUCLEOTIDE SEQUENCE</scope>
</reference>
<feature type="binding site" evidence="6">
    <location>
        <position position="129"/>
    </location>
    <ligand>
        <name>Zn(2+)</name>
        <dbReference type="ChEBI" id="CHEBI:29105"/>
    </ligand>
</feature>
<evidence type="ECO:0000256" key="2">
    <source>
        <dbReference type="ARBA" id="ARBA00012925"/>
    </source>
</evidence>
<keyword evidence="6" id="KW-0479">Metal-binding</keyword>
<dbReference type="EC" id="4.2.1.1" evidence="2 7"/>
<dbReference type="PANTHER" id="PTHR11002">
    <property type="entry name" value="CARBONIC ANHYDRASE"/>
    <property type="match status" value="1"/>
</dbReference>